<dbReference type="PANTHER" id="PTHR30246:SF1">
    <property type="entry name" value="2-DEHYDRO-3-DEOXY-6-PHOSPHOGALACTONATE ALDOLASE-RELATED"/>
    <property type="match status" value="1"/>
</dbReference>
<evidence type="ECO:0000256" key="6">
    <source>
        <dbReference type="ARBA" id="ARBA00023239"/>
    </source>
</evidence>
<evidence type="ECO:0000256" key="3">
    <source>
        <dbReference type="ARBA" id="ARBA00006906"/>
    </source>
</evidence>
<protein>
    <recommendedName>
        <fullName evidence="5">2-dehydro-3-deoxy-phosphogluconate aldolase</fullName>
        <ecNumber evidence="5">4.1.2.14</ecNumber>
    </recommendedName>
</protein>
<comment type="pathway">
    <text evidence="2">Carbohydrate acid metabolism; 2-dehydro-3-deoxy-D-gluconate degradation; D-glyceraldehyde 3-phosphate and pyruvate from 2-dehydro-3-deoxy-D-gluconate: step 2/2.</text>
</comment>
<comment type="caution">
    <text evidence="9">The sequence shown here is derived from an EMBL/GenBank/DDBJ whole genome shotgun (WGS) entry which is preliminary data.</text>
</comment>
<evidence type="ECO:0000256" key="2">
    <source>
        <dbReference type="ARBA" id="ARBA00004736"/>
    </source>
</evidence>
<keyword evidence="6 9" id="KW-0456">Lyase</keyword>
<accession>A0ABR8UGU8</accession>
<keyword evidence="8" id="KW-0119">Carbohydrate metabolism</keyword>
<dbReference type="Gene3D" id="3.20.20.70">
    <property type="entry name" value="Aldolase class I"/>
    <property type="match status" value="1"/>
</dbReference>
<dbReference type="InterPro" id="IPR000887">
    <property type="entry name" value="Aldlse_KDPG_KHG"/>
</dbReference>
<dbReference type="RefSeq" id="WP_191728503.1">
    <property type="nucleotide sequence ID" value="NZ_JACSQJ010000002.1"/>
</dbReference>
<dbReference type="PROSITE" id="PS00160">
    <property type="entry name" value="ALDOLASE_KDPG_KHG_2"/>
    <property type="match status" value="1"/>
</dbReference>
<keyword evidence="7" id="KW-0704">Schiff base</keyword>
<dbReference type="PROSITE" id="PS00159">
    <property type="entry name" value="ALDOLASE_KDPG_KHG_1"/>
    <property type="match status" value="1"/>
</dbReference>
<dbReference type="InterPro" id="IPR031338">
    <property type="entry name" value="KDPG/KHG_AS_2"/>
</dbReference>
<evidence type="ECO:0000256" key="5">
    <source>
        <dbReference type="ARBA" id="ARBA00013063"/>
    </source>
</evidence>
<dbReference type="PANTHER" id="PTHR30246">
    <property type="entry name" value="2-KETO-3-DEOXY-6-PHOSPHOGLUCONATE ALDOLASE"/>
    <property type="match status" value="1"/>
</dbReference>
<evidence type="ECO:0000313" key="10">
    <source>
        <dbReference type="Proteomes" id="UP000647183"/>
    </source>
</evidence>
<evidence type="ECO:0000256" key="7">
    <source>
        <dbReference type="ARBA" id="ARBA00023270"/>
    </source>
</evidence>
<evidence type="ECO:0000256" key="1">
    <source>
        <dbReference type="ARBA" id="ARBA00000654"/>
    </source>
</evidence>
<organism evidence="9 10">
    <name type="scientific">Luteimonas colneyensis</name>
    <dbReference type="NCBI Taxonomy" id="2762230"/>
    <lineage>
        <taxon>Bacteria</taxon>
        <taxon>Pseudomonadati</taxon>
        <taxon>Pseudomonadota</taxon>
        <taxon>Gammaproteobacteria</taxon>
        <taxon>Lysobacterales</taxon>
        <taxon>Lysobacteraceae</taxon>
        <taxon>Luteimonas</taxon>
    </lineage>
</organism>
<dbReference type="GO" id="GO:0008700">
    <property type="term" value="F:(R,S)-4-hydroxy-2-oxoglutarate aldolase activity"/>
    <property type="evidence" value="ECO:0007669"/>
    <property type="project" value="UniProtKB-EC"/>
</dbReference>
<dbReference type="NCBIfam" id="TIGR01182">
    <property type="entry name" value="eda"/>
    <property type="match status" value="1"/>
</dbReference>
<reference evidence="9 10" key="1">
    <citation type="submission" date="2020-08" db="EMBL/GenBank/DDBJ databases">
        <title>A Genomic Blueprint of the Chicken Gut Microbiome.</title>
        <authorList>
            <person name="Gilroy R."/>
            <person name="Ravi A."/>
            <person name="Getino M."/>
            <person name="Pursley I."/>
            <person name="Horton D.L."/>
            <person name="Alikhan N.-F."/>
            <person name="Baker D."/>
            <person name="Gharbi K."/>
            <person name="Hall N."/>
            <person name="Watson M."/>
            <person name="Adriaenssens E.M."/>
            <person name="Foster-Nyarko E."/>
            <person name="Jarju S."/>
            <person name="Secka A."/>
            <person name="Antonio M."/>
            <person name="Oren A."/>
            <person name="Chaudhuri R."/>
            <person name="La Ragione R.M."/>
            <person name="Hildebrand F."/>
            <person name="Pallen M.J."/>
        </authorList>
    </citation>
    <scope>NUCLEOTIDE SEQUENCE [LARGE SCALE GENOMIC DNA]</scope>
    <source>
        <strain evidence="9 10">Sa2BVA3</strain>
    </source>
</reference>
<dbReference type="InterPro" id="IPR031337">
    <property type="entry name" value="KDPG/KHG_AS_1"/>
</dbReference>
<proteinExistence type="inferred from homology"/>
<sequence length="221" mass="22693">MSLWTPDARAERVDALLSRAPVLPVLAIEHLEDAVPLARALVDAGLPVLEVTLRTAVALDAVARIVVEVPDAVVGVGTVLRPEDLAAADTARAAFAISPGATDALYAAADTACIPWIPAVASASDIMRGLGHGHRRFKFFPAASSGGTGALRAFGGPFPQVRFCPTGGIDAGSAPDYLALRNVVTVGGSWMVPAAALQARDWAAIGRLAREAAMLAGSVAR</sequence>
<dbReference type="CDD" id="cd00452">
    <property type="entry name" value="KDPG_aldolase"/>
    <property type="match status" value="1"/>
</dbReference>
<dbReference type="InterPro" id="IPR013785">
    <property type="entry name" value="Aldolase_TIM"/>
</dbReference>
<dbReference type="Pfam" id="PF01081">
    <property type="entry name" value="Aldolase"/>
    <property type="match status" value="1"/>
</dbReference>
<comment type="catalytic activity">
    <reaction evidence="1">
        <text>2-dehydro-3-deoxy-6-phospho-D-gluconate = D-glyceraldehyde 3-phosphate + pyruvate</text>
        <dbReference type="Rhea" id="RHEA:17089"/>
        <dbReference type="ChEBI" id="CHEBI:15361"/>
        <dbReference type="ChEBI" id="CHEBI:57569"/>
        <dbReference type="ChEBI" id="CHEBI:59776"/>
        <dbReference type="EC" id="4.1.2.14"/>
    </reaction>
</comment>
<gene>
    <name evidence="9" type="primary">eda</name>
    <name evidence="9" type="ORF">H9645_04245</name>
</gene>
<comment type="similarity">
    <text evidence="3">Belongs to the KHG/KDPG aldolase family.</text>
</comment>
<dbReference type="EMBL" id="JACSQJ010000002">
    <property type="protein sequence ID" value="MBD7987231.1"/>
    <property type="molecule type" value="Genomic_DNA"/>
</dbReference>
<name>A0ABR8UGU8_9GAMM</name>
<evidence type="ECO:0000256" key="4">
    <source>
        <dbReference type="ARBA" id="ARBA00011233"/>
    </source>
</evidence>
<comment type="subunit">
    <text evidence="4">Homotrimer.</text>
</comment>
<dbReference type="EC" id="4.1.2.14" evidence="5"/>
<keyword evidence="10" id="KW-1185">Reference proteome</keyword>
<dbReference type="GO" id="GO:0008675">
    <property type="term" value="F:2-dehydro-3-deoxy-phosphogluconate aldolase activity"/>
    <property type="evidence" value="ECO:0007669"/>
    <property type="project" value="UniProtKB-EC"/>
</dbReference>
<evidence type="ECO:0000313" key="9">
    <source>
        <dbReference type="EMBL" id="MBD7987231.1"/>
    </source>
</evidence>
<dbReference type="SUPFAM" id="SSF51569">
    <property type="entry name" value="Aldolase"/>
    <property type="match status" value="1"/>
</dbReference>
<evidence type="ECO:0000256" key="8">
    <source>
        <dbReference type="ARBA" id="ARBA00023277"/>
    </source>
</evidence>
<dbReference type="NCBIfam" id="NF004325">
    <property type="entry name" value="PRK05718.1"/>
    <property type="match status" value="1"/>
</dbReference>
<dbReference type="Proteomes" id="UP000647183">
    <property type="component" value="Unassembled WGS sequence"/>
</dbReference>